<feature type="transmembrane region" description="Helical" evidence="1">
    <location>
        <begin position="12"/>
        <end position="29"/>
    </location>
</feature>
<dbReference type="AlphaFoldDB" id="A0A0A0LY71"/>
<keyword evidence="3" id="KW-1185">Reference proteome</keyword>
<evidence type="ECO:0000313" key="2">
    <source>
        <dbReference type="EMBL" id="KGN64916.1"/>
    </source>
</evidence>
<keyword evidence="1" id="KW-1133">Transmembrane helix</keyword>
<reference evidence="2 3" key="2">
    <citation type="journal article" date="2009" name="PLoS ONE">
        <title>An integrated genetic and cytogenetic map of the cucumber genome.</title>
        <authorList>
            <person name="Ren Y."/>
            <person name="Zhang Z."/>
            <person name="Liu J."/>
            <person name="Staub J.E."/>
            <person name="Han Y."/>
            <person name="Cheng Z."/>
            <person name="Li X."/>
            <person name="Lu J."/>
            <person name="Miao H."/>
            <person name="Kang H."/>
            <person name="Xie B."/>
            <person name="Gu X."/>
            <person name="Wang X."/>
            <person name="Du Y."/>
            <person name="Jin W."/>
            <person name="Huang S."/>
        </authorList>
    </citation>
    <scope>NUCLEOTIDE SEQUENCE [LARGE SCALE GENOMIC DNA]</scope>
    <source>
        <strain evidence="3">cv. 9930</strain>
    </source>
</reference>
<proteinExistence type="predicted"/>
<keyword evidence="1" id="KW-0812">Transmembrane</keyword>
<sequence length="93" mass="10791">MVSKQFDRWHGTLLQYVEFLSTAVVHLYLLDLEDYAHVSLSYDFCFLGIVSFIIYRPMMRLFKCQGGSNIFWPLNGNDANFVGNRFDLDLGSL</sequence>
<dbReference type="GO" id="GO:0006397">
    <property type="term" value="P:mRNA processing"/>
    <property type="evidence" value="ECO:0007669"/>
    <property type="project" value="InterPro"/>
</dbReference>
<dbReference type="STRING" id="3659.A0A0A0LY71"/>
<dbReference type="InterPro" id="IPR040007">
    <property type="entry name" value="Tho2"/>
</dbReference>
<accession>A0A0A0LY71</accession>
<dbReference type="Proteomes" id="UP000029981">
    <property type="component" value="Chromosome 1"/>
</dbReference>
<evidence type="ECO:0000313" key="3">
    <source>
        <dbReference type="Proteomes" id="UP000029981"/>
    </source>
</evidence>
<dbReference type="GO" id="GO:0006406">
    <property type="term" value="P:mRNA export from nucleus"/>
    <property type="evidence" value="ECO:0007669"/>
    <property type="project" value="InterPro"/>
</dbReference>
<dbReference type="Gramene" id="KGN64916">
    <property type="protein sequence ID" value="KGN64916"/>
    <property type="gene ID" value="Csa_1G159090"/>
</dbReference>
<evidence type="ECO:0000256" key="1">
    <source>
        <dbReference type="SAM" id="Phobius"/>
    </source>
</evidence>
<protein>
    <submittedName>
        <fullName evidence="2">Uncharacterized protein</fullName>
    </submittedName>
</protein>
<gene>
    <name evidence="2" type="ORF">Csa_1G159090</name>
</gene>
<reference evidence="2 3" key="4">
    <citation type="journal article" date="2011" name="BMC Genomics">
        <title>RNA-Seq improves annotation of protein-coding genes in the cucumber genome.</title>
        <authorList>
            <person name="Li Z."/>
            <person name="Zhang Z."/>
            <person name="Yan P."/>
            <person name="Huang S."/>
            <person name="Fei Z."/>
            <person name="Lin K."/>
        </authorList>
    </citation>
    <scope>NUCLEOTIDE SEQUENCE [LARGE SCALE GENOMIC DNA]</scope>
    <source>
        <strain evidence="3">cv. 9930</strain>
    </source>
</reference>
<feature type="transmembrane region" description="Helical" evidence="1">
    <location>
        <begin position="35"/>
        <end position="55"/>
    </location>
</feature>
<name>A0A0A0LY71_CUCSA</name>
<keyword evidence="1" id="KW-0472">Membrane</keyword>
<dbReference type="PANTHER" id="PTHR21597">
    <property type="entry name" value="THO2 PROTEIN"/>
    <property type="match status" value="1"/>
</dbReference>
<reference evidence="2 3" key="1">
    <citation type="journal article" date="2009" name="Nat. Genet.">
        <title>The genome of the cucumber, Cucumis sativus L.</title>
        <authorList>
            <person name="Huang S."/>
            <person name="Li R."/>
            <person name="Zhang Z."/>
            <person name="Li L."/>
            <person name="Gu X."/>
            <person name="Fan W."/>
            <person name="Lucas W.J."/>
            <person name="Wang X."/>
            <person name="Xie B."/>
            <person name="Ni P."/>
            <person name="Ren Y."/>
            <person name="Zhu H."/>
            <person name="Li J."/>
            <person name="Lin K."/>
            <person name="Jin W."/>
            <person name="Fei Z."/>
            <person name="Li G."/>
            <person name="Staub J."/>
            <person name="Kilian A."/>
            <person name="van der Vossen E.A."/>
            <person name="Wu Y."/>
            <person name="Guo J."/>
            <person name="He J."/>
            <person name="Jia Z."/>
            <person name="Ren Y."/>
            <person name="Tian G."/>
            <person name="Lu Y."/>
            <person name="Ruan J."/>
            <person name="Qian W."/>
            <person name="Wang M."/>
            <person name="Huang Q."/>
            <person name="Li B."/>
            <person name="Xuan Z."/>
            <person name="Cao J."/>
            <person name="Asan"/>
            <person name="Wu Z."/>
            <person name="Zhang J."/>
            <person name="Cai Q."/>
            <person name="Bai Y."/>
            <person name="Zhao B."/>
            <person name="Han Y."/>
            <person name="Li Y."/>
            <person name="Li X."/>
            <person name="Wang S."/>
            <person name="Shi Q."/>
            <person name="Liu S."/>
            <person name="Cho W.K."/>
            <person name="Kim J.Y."/>
            <person name="Xu Y."/>
            <person name="Heller-Uszynska K."/>
            <person name="Miao H."/>
            <person name="Cheng Z."/>
            <person name="Zhang S."/>
            <person name="Wu J."/>
            <person name="Yang Y."/>
            <person name="Kang H."/>
            <person name="Li M."/>
            <person name="Liang H."/>
            <person name="Ren X."/>
            <person name="Shi Z."/>
            <person name="Wen M."/>
            <person name="Jian M."/>
            <person name="Yang H."/>
            <person name="Zhang G."/>
            <person name="Yang Z."/>
            <person name="Chen R."/>
            <person name="Liu S."/>
            <person name="Li J."/>
            <person name="Ma L."/>
            <person name="Liu H."/>
            <person name="Zhou Y."/>
            <person name="Zhao J."/>
            <person name="Fang X."/>
            <person name="Li G."/>
            <person name="Fang L."/>
            <person name="Li Y."/>
            <person name="Liu D."/>
            <person name="Zheng H."/>
            <person name="Zhang Y."/>
            <person name="Qin N."/>
            <person name="Li Z."/>
            <person name="Yang G."/>
            <person name="Yang S."/>
            <person name="Bolund L."/>
            <person name="Kristiansen K."/>
            <person name="Zheng H."/>
            <person name="Li S."/>
            <person name="Zhang X."/>
            <person name="Yang H."/>
            <person name="Wang J."/>
            <person name="Sun R."/>
            <person name="Zhang B."/>
            <person name="Jiang S."/>
            <person name="Wang J."/>
            <person name="Du Y."/>
            <person name="Li S."/>
        </authorList>
    </citation>
    <scope>NUCLEOTIDE SEQUENCE [LARGE SCALE GENOMIC DNA]</scope>
    <source>
        <strain evidence="3">cv. 9930</strain>
    </source>
</reference>
<dbReference type="PANTHER" id="PTHR21597:SF0">
    <property type="entry name" value="THO COMPLEX SUBUNIT 2"/>
    <property type="match status" value="1"/>
</dbReference>
<dbReference type="EMBL" id="CM002922">
    <property type="protein sequence ID" value="KGN64916.1"/>
    <property type="molecule type" value="Genomic_DNA"/>
</dbReference>
<dbReference type="GO" id="GO:0000347">
    <property type="term" value="C:THO complex"/>
    <property type="evidence" value="ECO:0007669"/>
    <property type="project" value="InterPro"/>
</dbReference>
<organism evidence="2 3">
    <name type="scientific">Cucumis sativus</name>
    <name type="common">Cucumber</name>
    <dbReference type="NCBI Taxonomy" id="3659"/>
    <lineage>
        <taxon>Eukaryota</taxon>
        <taxon>Viridiplantae</taxon>
        <taxon>Streptophyta</taxon>
        <taxon>Embryophyta</taxon>
        <taxon>Tracheophyta</taxon>
        <taxon>Spermatophyta</taxon>
        <taxon>Magnoliopsida</taxon>
        <taxon>eudicotyledons</taxon>
        <taxon>Gunneridae</taxon>
        <taxon>Pentapetalae</taxon>
        <taxon>rosids</taxon>
        <taxon>fabids</taxon>
        <taxon>Cucurbitales</taxon>
        <taxon>Cucurbitaceae</taxon>
        <taxon>Benincaseae</taxon>
        <taxon>Cucumis</taxon>
    </lineage>
</organism>
<reference evidence="2 3" key="3">
    <citation type="journal article" date="2010" name="BMC Genomics">
        <title>Transcriptome sequencing and comparative analysis of cucumber flowers with different sex types.</title>
        <authorList>
            <person name="Guo S."/>
            <person name="Zheng Y."/>
            <person name="Joung J.G."/>
            <person name="Liu S."/>
            <person name="Zhang Z."/>
            <person name="Crasta O.R."/>
            <person name="Sobral B.W."/>
            <person name="Xu Y."/>
            <person name="Huang S."/>
            <person name="Fei Z."/>
        </authorList>
    </citation>
    <scope>NUCLEOTIDE SEQUENCE [LARGE SCALE GENOMIC DNA]</scope>
    <source>
        <strain evidence="3">cv. 9930</strain>
    </source>
</reference>